<dbReference type="EMBL" id="JAPDMQ010000878">
    <property type="protein sequence ID" value="KAK0519928.1"/>
    <property type="molecule type" value="Genomic_DNA"/>
</dbReference>
<protein>
    <submittedName>
        <fullName evidence="1">Uncharacterized protein</fullName>
    </submittedName>
</protein>
<keyword evidence="2" id="KW-1185">Reference proteome</keyword>
<reference evidence="1" key="1">
    <citation type="journal article" date="2023" name="PhytoFront">
        <title>Draft Genome Resources of Seven Strains of Tilletia horrida, Causal Agent of Kernel Smut of Rice.</title>
        <authorList>
            <person name="Khanal S."/>
            <person name="Antony Babu S."/>
            <person name="Zhou X.G."/>
        </authorList>
    </citation>
    <scope>NUCLEOTIDE SEQUENCE</scope>
    <source>
        <strain evidence="1">TX3</strain>
    </source>
</reference>
<accession>A0AAN6G493</accession>
<gene>
    <name evidence="1" type="ORF">OC842_007276</name>
</gene>
<comment type="caution">
    <text evidence="1">The sequence shown here is derived from an EMBL/GenBank/DDBJ whole genome shotgun (WGS) entry which is preliminary data.</text>
</comment>
<sequence length="86" mass="9406">QIYNSPLLHVDVLSLICGADRNETKKIRSDVQVAIRTGKGLKIRAQVRQPKTSLFGSATVLKSTVLHVCPLKDVENSFSATIIVFA</sequence>
<dbReference type="Proteomes" id="UP001176521">
    <property type="component" value="Unassembled WGS sequence"/>
</dbReference>
<dbReference type="AlphaFoldDB" id="A0AAN6G493"/>
<organism evidence="1 2">
    <name type="scientific">Tilletia horrida</name>
    <dbReference type="NCBI Taxonomy" id="155126"/>
    <lineage>
        <taxon>Eukaryota</taxon>
        <taxon>Fungi</taxon>
        <taxon>Dikarya</taxon>
        <taxon>Basidiomycota</taxon>
        <taxon>Ustilaginomycotina</taxon>
        <taxon>Exobasidiomycetes</taxon>
        <taxon>Tilletiales</taxon>
        <taxon>Tilletiaceae</taxon>
        <taxon>Tilletia</taxon>
    </lineage>
</organism>
<name>A0AAN6G493_9BASI</name>
<proteinExistence type="predicted"/>
<feature type="non-terminal residue" evidence="1">
    <location>
        <position position="1"/>
    </location>
</feature>
<evidence type="ECO:0000313" key="1">
    <source>
        <dbReference type="EMBL" id="KAK0519928.1"/>
    </source>
</evidence>
<evidence type="ECO:0000313" key="2">
    <source>
        <dbReference type="Proteomes" id="UP001176521"/>
    </source>
</evidence>